<dbReference type="InterPro" id="IPR012341">
    <property type="entry name" value="6hp_glycosidase-like_sf"/>
</dbReference>
<evidence type="ECO:0000256" key="2">
    <source>
        <dbReference type="ARBA" id="ARBA00023295"/>
    </source>
</evidence>
<dbReference type="EMBL" id="JBHTLP010000024">
    <property type="protein sequence ID" value="MFD1145161.1"/>
    <property type="molecule type" value="Genomic_DNA"/>
</dbReference>
<dbReference type="Proteomes" id="UP001597116">
    <property type="component" value="Unassembled WGS sequence"/>
</dbReference>
<evidence type="ECO:0000256" key="1">
    <source>
        <dbReference type="ARBA" id="ARBA00022801"/>
    </source>
</evidence>
<keyword evidence="4" id="KW-1185">Reference proteome</keyword>
<dbReference type="InterPro" id="IPR018232">
    <property type="entry name" value="Glyco_hydro_37_CS"/>
</dbReference>
<dbReference type="PROSITE" id="PS00928">
    <property type="entry name" value="TREHALASE_2"/>
    <property type="match status" value="1"/>
</dbReference>
<proteinExistence type="predicted"/>
<reference evidence="4" key="1">
    <citation type="journal article" date="2019" name="Int. J. Syst. Evol. Microbiol.">
        <title>The Global Catalogue of Microorganisms (GCM) 10K type strain sequencing project: providing services to taxonomists for standard genome sequencing and annotation.</title>
        <authorList>
            <consortium name="The Broad Institute Genomics Platform"/>
            <consortium name="The Broad Institute Genome Sequencing Center for Infectious Disease"/>
            <person name="Wu L."/>
            <person name="Ma J."/>
        </authorList>
    </citation>
    <scope>NUCLEOTIDE SEQUENCE [LARGE SCALE GENOMIC DNA]</scope>
    <source>
        <strain evidence="4">CCUG 55608</strain>
    </source>
</reference>
<dbReference type="PRINTS" id="PR00744">
    <property type="entry name" value="GLHYDRLASE37"/>
</dbReference>
<keyword evidence="2" id="KW-0326">Glycosidase</keyword>
<dbReference type="NCBIfam" id="NF009773">
    <property type="entry name" value="PRK13270.1"/>
    <property type="match status" value="1"/>
</dbReference>
<organism evidence="3 4">
    <name type="scientific">Larkinella insperata</name>
    <dbReference type="NCBI Taxonomy" id="332158"/>
    <lineage>
        <taxon>Bacteria</taxon>
        <taxon>Pseudomonadati</taxon>
        <taxon>Bacteroidota</taxon>
        <taxon>Cytophagia</taxon>
        <taxon>Cytophagales</taxon>
        <taxon>Spirosomataceae</taxon>
        <taxon>Larkinella</taxon>
    </lineage>
</organism>
<dbReference type="Gene3D" id="1.50.10.10">
    <property type="match status" value="1"/>
</dbReference>
<dbReference type="PANTHER" id="PTHR23403:SF1">
    <property type="entry name" value="TREHALASE"/>
    <property type="match status" value="1"/>
</dbReference>
<keyword evidence="1" id="KW-0378">Hydrolase</keyword>
<gene>
    <name evidence="3" type="primary">treF</name>
    <name evidence="3" type="ORF">ACFQ4C_28785</name>
</gene>
<name>A0ABW3QKM7_9BACT</name>
<dbReference type="PANTHER" id="PTHR23403">
    <property type="entry name" value="TREHALASE"/>
    <property type="match status" value="1"/>
</dbReference>
<dbReference type="RefSeq" id="WP_265994219.1">
    <property type="nucleotide sequence ID" value="NZ_CP110973.1"/>
</dbReference>
<comment type="caution">
    <text evidence="3">The sequence shown here is derived from an EMBL/GenBank/DDBJ whole genome shotgun (WGS) entry which is preliminary data.</text>
</comment>
<dbReference type="InterPro" id="IPR008928">
    <property type="entry name" value="6-hairpin_glycosidase_sf"/>
</dbReference>
<dbReference type="InterPro" id="IPR001661">
    <property type="entry name" value="Glyco_hydro_37"/>
</dbReference>
<protein>
    <submittedName>
        <fullName evidence="3">Alpha,alpha-trehalase TreF</fullName>
    </submittedName>
</protein>
<dbReference type="SUPFAM" id="SSF48208">
    <property type="entry name" value="Six-hairpin glycosidases"/>
    <property type="match status" value="1"/>
</dbReference>
<accession>A0ABW3QKM7</accession>
<evidence type="ECO:0000313" key="3">
    <source>
        <dbReference type="EMBL" id="MFD1145161.1"/>
    </source>
</evidence>
<dbReference type="Pfam" id="PF01204">
    <property type="entry name" value="Trehalase"/>
    <property type="match status" value="1"/>
</dbReference>
<evidence type="ECO:0000313" key="4">
    <source>
        <dbReference type="Proteomes" id="UP001597116"/>
    </source>
</evidence>
<sequence length="522" mass="59666">MIKGMKEPKTVTPPAYQMPPAPDELFGDLFLDVQLSRIFPDSKTFVDCVPRMAPEAILTLYQSEKNKPDFSLLDFVHQHFTVPVSTTSGFTSDPTQSTSDHIERLWEVLTRAPDAVVEGSSRLPLPRPYIVPGGRFREIFYWDTYFTMLGLKLAGRTDLIRNMVDNFAYLIDTYGFIPNGNRTYFLTRSQPPVFALMLQLLAETDGPDVWTRYLPHLQQEYTFWMQQAESGTSRAITLPDGAILNRYYDPTSRPRAEAYYKEWELTETARTAGVEPRALYGHLRAACESGWDFSSRWFGKDETIVNTNAGDLLPVDLNCILYFLEQTLRDGYRQQGQTQQAGQFDKLAENRKKAIHQIFWDEHQQFFVDYNLVSQQRTEALTLAAAFPLFFRLASPEQARAVHDRLRADFLQTGGWVTTLVRSGQQWDSPNGWAPLQWIVYKGLMNYGFTETATAGCDRWLALNDRVFRETGKMMEKYNVVDDVLTAGGGAYPNQDGFGWTNGVYLQLMHEKAVLEAGKRSQ</sequence>